<evidence type="ECO:0000313" key="2">
    <source>
        <dbReference type="EMBL" id="KAL0156570.1"/>
    </source>
</evidence>
<dbReference type="EMBL" id="JAMKFB020000024">
    <property type="protein sequence ID" value="KAL0156570.1"/>
    <property type="molecule type" value="Genomic_DNA"/>
</dbReference>
<gene>
    <name evidence="2" type="ORF">M9458_047816</name>
</gene>
<accession>A0ABD0N5K1</accession>
<name>A0ABD0N5K1_CIRMR</name>
<dbReference type="Proteomes" id="UP001529510">
    <property type="component" value="Unassembled WGS sequence"/>
</dbReference>
<reference evidence="2 3" key="1">
    <citation type="submission" date="2024-05" db="EMBL/GenBank/DDBJ databases">
        <title>Genome sequencing and assembly of Indian major carp, Cirrhinus mrigala (Hamilton, 1822).</title>
        <authorList>
            <person name="Mohindra V."/>
            <person name="Chowdhury L.M."/>
            <person name="Lal K."/>
            <person name="Jena J.K."/>
        </authorList>
    </citation>
    <scope>NUCLEOTIDE SEQUENCE [LARGE SCALE GENOMIC DNA]</scope>
    <source>
        <strain evidence="2">CM1030</strain>
        <tissue evidence="2">Blood</tissue>
    </source>
</reference>
<feature type="compositionally biased region" description="Polar residues" evidence="1">
    <location>
        <begin position="63"/>
        <end position="75"/>
    </location>
</feature>
<feature type="region of interest" description="Disordered" evidence="1">
    <location>
        <begin position="20"/>
        <end position="75"/>
    </location>
</feature>
<sequence length="75" mass="8304">MFPCTHHVHHPRERLQLQKLLQSHQNSQDSATRQRPESGHPTIFAPNSGGQKSSSEGEKPSPTVGQNTNRPVVSL</sequence>
<feature type="non-terminal residue" evidence="2">
    <location>
        <position position="75"/>
    </location>
</feature>
<protein>
    <submittedName>
        <fullName evidence="2">Uncharacterized protein</fullName>
    </submittedName>
</protein>
<feature type="compositionally biased region" description="Polar residues" evidence="1">
    <location>
        <begin position="20"/>
        <end position="31"/>
    </location>
</feature>
<dbReference type="AlphaFoldDB" id="A0ABD0N5K1"/>
<evidence type="ECO:0000313" key="3">
    <source>
        <dbReference type="Proteomes" id="UP001529510"/>
    </source>
</evidence>
<evidence type="ECO:0000256" key="1">
    <source>
        <dbReference type="SAM" id="MobiDB-lite"/>
    </source>
</evidence>
<comment type="caution">
    <text evidence="2">The sequence shown here is derived from an EMBL/GenBank/DDBJ whole genome shotgun (WGS) entry which is preliminary data.</text>
</comment>
<keyword evidence="3" id="KW-1185">Reference proteome</keyword>
<proteinExistence type="predicted"/>
<organism evidence="2 3">
    <name type="scientific">Cirrhinus mrigala</name>
    <name type="common">Mrigala</name>
    <dbReference type="NCBI Taxonomy" id="683832"/>
    <lineage>
        <taxon>Eukaryota</taxon>
        <taxon>Metazoa</taxon>
        <taxon>Chordata</taxon>
        <taxon>Craniata</taxon>
        <taxon>Vertebrata</taxon>
        <taxon>Euteleostomi</taxon>
        <taxon>Actinopterygii</taxon>
        <taxon>Neopterygii</taxon>
        <taxon>Teleostei</taxon>
        <taxon>Ostariophysi</taxon>
        <taxon>Cypriniformes</taxon>
        <taxon>Cyprinidae</taxon>
        <taxon>Labeoninae</taxon>
        <taxon>Labeonini</taxon>
        <taxon>Cirrhinus</taxon>
    </lineage>
</organism>